<protein>
    <submittedName>
        <fullName evidence="2">Uncharacterized protein</fullName>
    </submittedName>
</protein>
<reference evidence="2" key="1">
    <citation type="journal article" date="2022" name="bioRxiv">
        <title>Sequencing and chromosome-scale assembly of the giantPleurodeles waltlgenome.</title>
        <authorList>
            <person name="Brown T."/>
            <person name="Elewa A."/>
            <person name="Iarovenko S."/>
            <person name="Subramanian E."/>
            <person name="Araus A.J."/>
            <person name="Petzold A."/>
            <person name="Susuki M."/>
            <person name="Suzuki K.-i.T."/>
            <person name="Hayashi T."/>
            <person name="Toyoda A."/>
            <person name="Oliveira C."/>
            <person name="Osipova E."/>
            <person name="Leigh N.D."/>
            <person name="Simon A."/>
            <person name="Yun M.H."/>
        </authorList>
    </citation>
    <scope>NUCLEOTIDE SEQUENCE</scope>
    <source>
        <strain evidence="2">20211129_DDA</strain>
        <tissue evidence="2">Liver</tissue>
    </source>
</reference>
<organism evidence="2 3">
    <name type="scientific">Pleurodeles waltl</name>
    <name type="common">Iberian ribbed newt</name>
    <dbReference type="NCBI Taxonomy" id="8319"/>
    <lineage>
        <taxon>Eukaryota</taxon>
        <taxon>Metazoa</taxon>
        <taxon>Chordata</taxon>
        <taxon>Craniata</taxon>
        <taxon>Vertebrata</taxon>
        <taxon>Euteleostomi</taxon>
        <taxon>Amphibia</taxon>
        <taxon>Batrachia</taxon>
        <taxon>Caudata</taxon>
        <taxon>Salamandroidea</taxon>
        <taxon>Salamandridae</taxon>
        <taxon>Pleurodelinae</taxon>
        <taxon>Pleurodeles</taxon>
    </lineage>
</organism>
<name>A0AAV7RY04_PLEWA</name>
<keyword evidence="3" id="KW-1185">Reference proteome</keyword>
<evidence type="ECO:0000313" key="3">
    <source>
        <dbReference type="Proteomes" id="UP001066276"/>
    </source>
</evidence>
<gene>
    <name evidence="2" type="ORF">NDU88_009924</name>
</gene>
<dbReference type="EMBL" id="JANPWB010000009">
    <property type="protein sequence ID" value="KAJ1157209.1"/>
    <property type="molecule type" value="Genomic_DNA"/>
</dbReference>
<comment type="caution">
    <text evidence="2">The sequence shown here is derived from an EMBL/GenBank/DDBJ whole genome shotgun (WGS) entry which is preliminary data.</text>
</comment>
<feature type="region of interest" description="Disordered" evidence="1">
    <location>
        <begin position="110"/>
        <end position="130"/>
    </location>
</feature>
<proteinExistence type="predicted"/>
<feature type="compositionally biased region" description="Low complexity" evidence="1">
    <location>
        <begin position="120"/>
        <end position="130"/>
    </location>
</feature>
<feature type="compositionally biased region" description="Basic residues" evidence="1">
    <location>
        <begin position="110"/>
        <end position="119"/>
    </location>
</feature>
<dbReference type="AlphaFoldDB" id="A0AAV7RY04"/>
<evidence type="ECO:0000256" key="1">
    <source>
        <dbReference type="SAM" id="MobiDB-lite"/>
    </source>
</evidence>
<dbReference type="Proteomes" id="UP001066276">
    <property type="component" value="Chromosome 5"/>
</dbReference>
<sequence length="130" mass="13569">MDHVNTEALVALCPARKASQGITVAVFACLPPQRVQNEAAQVRSGGRVSGWSVGRGVGRQAVGSPGGCLRVRATLGKPWRVSQNKGGELPLGGAQEAGLGVPCTVDFKRKGRGKRRSLGRIRSPGSSRRG</sequence>
<evidence type="ECO:0000313" key="2">
    <source>
        <dbReference type="EMBL" id="KAJ1157209.1"/>
    </source>
</evidence>
<accession>A0AAV7RY04</accession>